<keyword evidence="1" id="KW-1133">Transmembrane helix</keyword>
<evidence type="ECO:0000256" key="1">
    <source>
        <dbReference type="SAM" id="Phobius"/>
    </source>
</evidence>
<dbReference type="AlphaFoldDB" id="A0A1E1LJ89"/>
<dbReference type="EMBL" id="FJUW01000056">
    <property type="protein sequence ID" value="CZT10553.1"/>
    <property type="molecule type" value="Genomic_DNA"/>
</dbReference>
<reference evidence="3" key="1">
    <citation type="submission" date="2016-03" db="EMBL/GenBank/DDBJ databases">
        <authorList>
            <person name="Ploux O."/>
        </authorList>
    </citation>
    <scope>NUCLEOTIDE SEQUENCE [LARGE SCALE GENOMIC DNA]</scope>
    <source>
        <strain evidence="3">UK7</strain>
    </source>
</reference>
<proteinExistence type="predicted"/>
<sequence length="657" mass="74119">MSMFGILWTCLYWVLAVAVGLFSFFFVAGMALQWKEWRTGPQLRGTEAQDAEETIPAGSAYEIPTLNIFLAAATSGIMPDGNKTDLPLFPMEEMVILSKKYEDWAPDPFNKLPGPPGILGPSSPVSPAPLIRWMHILGGLDDILAMGFGSRTPPLSVERSFKAMKTRVWLGLVPITDARWKAKDLDATENIEEALAIIQQVVDVFKHLAKPAIQGDLRNINNKLWAEIDVFQDACNAVRTTKGEPIPDWNLTKMWEAFNKHHYNSIEQQARSWTFTHLKTLHNIWKHKFIATFQSGRELNDKQATVKIDHFDMMIMRKIQDLQFEADLCVRSRTDGFLTASREMHPLLGKINAPKEELDRGYESIEGSRMKAMRGAFEKKVQERTKHRRSVAPVPAFLEAPSVNTDREFTHKEIQSEIETPLAMQVERWVAMQMAENVDRFGLVIYRLAYGPNEEEWKYSVRKLEAGIETGLEGLVGIEDVKLKMTLHWIDGRDENIPEGDIDAARSHFKSTSTIPSGLATTALLAITPDTLKSLFSKVSSESIQDHKNEGDFRGFLYVIDADFDASKDEDENGKNGYKGSFKIIDQLVWTDLFANFVTSHAQNLKEYWALAMGHPWGVYVGPTTAVRRRLWREMNGGLGMLLEASKNFSNEGSGGS</sequence>
<evidence type="ECO:0000313" key="3">
    <source>
        <dbReference type="Proteomes" id="UP000178129"/>
    </source>
</evidence>
<dbReference type="InParanoid" id="A0A1E1LJ89"/>
<name>A0A1E1LJ89_9HELO</name>
<keyword evidence="1" id="KW-0472">Membrane</keyword>
<feature type="transmembrane region" description="Helical" evidence="1">
    <location>
        <begin position="6"/>
        <end position="32"/>
    </location>
</feature>
<accession>A0A1E1LJ89</accession>
<organism evidence="2 3">
    <name type="scientific">Rhynchosporium graminicola</name>
    <dbReference type="NCBI Taxonomy" id="2792576"/>
    <lineage>
        <taxon>Eukaryota</taxon>
        <taxon>Fungi</taxon>
        <taxon>Dikarya</taxon>
        <taxon>Ascomycota</taxon>
        <taxon>Pezizomycotina</taxon>
        <taxon>Leotiomycetes</taxon>
        <taxon>Helotiales</taxon>
        <taxon>Ploettnerulaceae</taxon>
        <taxon>Rhynchosporium</taxon>
    </lineage>
</organism>
<keyword evidence="1" id="KW-0812">Transmembrane</keyword>
<evidence type="ECO:0000313" key="2">
    <source>
        <dbReference type="EMBL" id="CZT10553.1"/>
    </source>
</evidence>
<gene>
    <name evidence="2" type="ORF">RCO7_07522</name>
</gene>
<dbReference type="Proteomes" id="UP000178129">
    <property type="component" value="Unassembled WGS sequence"/>
</dbReference>
<dbReference type="STRING" id="914237.A0A1E1LJ89"/>
<protein>
    <submittedName>
        <fullName evidence="2">Uncharacterized protein</fullName>
    </submittedName>
</protein>
<comment type="caution">
    <text evidence="2">The sequence shown here is derived from an EMBL/GenBank/DDBJ whole genome shotgun (WGS) entry which is preliminary data.</text>
</comment>
<keyword evidence="3" id="KW-1185">Reference proteome</keyword>